<gene>
    <name evidence="11" type="ORF">SAMN05444003_2204</name>
</gene>
<dbReference type="Gene3D" id="3.30.460.10">
    <property type="entry name" value="Beta Polymerase, domain 2"/>
    <property type="match status" value="1"/>
</dbReference>
<dbReference type="Pfam" id="PF01743">
    <property type="entry name" value="PolyA_pol"/>
    <property type="match status" value="1"/>
</dbReference>
<evidence type="ECO:0000259" key="9">
    <source>
        <dbReference type="Pfam" id="PF01743"/>
    </source>
</evidence>
<evidence type="ECO:0000313" key="12">
    <source>
        <dbReference type="Proteomes" id="UP000184074"/>
    </source>
</evidence>
<accession>A0A1M5QMK4</accession>
<dbReference type="EMBL" id="FQXB01000003">
    <property type="protein sequence ID" value="SHH15206.1"/>
    <property type="molecule type" value="Genomic_DNA"/>
</dbReference>
<feature type="domain" description="tRNA nucleotidyltransferase/poly(A) polymerase RNA and SrmB- binding" evidence="10">
    <location>
        <begin position="183"/>
        <end position="239"/>
    </location>
</feature>
<dbReference type="SUPFAM" id="SSF81891">
    <property type="entry name" value="Poly A polymerase C-terminal region-like"/>
    <property type="match status" value="1"/>
</dbReference>
<evidence type="ECO:0000256" key="4">
    <source>
        <dbReference type="ARBA" id="ARBA00022695"/>
    </source>
</evidence>
<evidence type="ECO:0000256" key="5">
    <source>
        <dbReference type="ARBA" id="ARBA00022723"/>
    </source>
</evidence>
<dbReference type="GO" id="GO:0008033">
    <property type="term" value="P:tRNA processing"/>
    <property type="evidence" value="ECO:0007669"/>
    <property type="project" value="UniProtKB-KW"/>
</dbReference>
<evidence type="ECO:0000259" key="10">
    <source>
        <dbReference type="Pfam" id="PF12627"/>
    </source>
</evidence>
<dbReference type="RefSeq" id="WP_072901047.1">
    <property type="nucleotide sequence ID" value="NZ_FQXB01000003.1"/>
</dbReference>
<evidence type="ECO:0000256" key="1">
    <source>
        <dbReference type="ARBA" id="ARBA00001946"/>
    </source>
</evidence>
<dbReference type="GO" id="GO:0016779">
    <property type="term" value="F:nucleotidyltransferase activity"/>
    <property type="evidence" value="ECO:0007669"/>
    <property type="project" value="UniProtKB-KW"/>
</dbReference>
<dbReference type="GO" id="GO:0000166">
    <property type="term" value="F:nucleotide binding"/>
    <property type="evidence" value="ECO:0007669"/>
    <property type="project" value="UniProtKB-KW"/>
</dbReference>
<feature type="domain" description="Poly A polymerase head" evidence="9">
    <location>
        <begin position="28"/>
        <end position="150"/>
    </location>
</feature>
<dbReference type="PANTHER" id="PTHR46173:SF1">
    <property type="entry name" value="CCA TRNA NUCLEOTIDYLTRANSFERASE 1, MITOCHONDRIAL"/>
    <property type="match status" value="1"/>
</dbReference>
<dbReference type="Gene3D" id="1.10.3090.10">
    <property type="entry name" value="cca-adding enzyme, domain 2"/>
    <property type="match status" value="1"/>
</dbReference>
<keyword evidence="7" id="KW-0460">Magnesium</keyword>
<dbReference type="InterPro" id="IPR043519">
    <property type="entry name" value="NT_sf"/>
</dbReference>
<evidence type="ECO:0000256" key="6">
    <source>
        <dbReference type="ARBA" id="ARBA00022741"/>
    </source>
</evidence>
<comment type="cofactor">
    <cofactor evidence="1">
        <name>Mg(2+)</name>
        <dbReference type="ChEBI" id="CHEBI:18420"/>
    </cofactor>
</comment>
<dbReference type="InterPro" id="IPR002646">
    <property type="entry name" value="PolA_pol_head_dom"/>
</dbReference>
<keyword evidence="6" id="KW-0547">Nucleotide-binding</keyword>
<reference evidence="11 12" key="1">
    <citation type="submission" date="2016-11" db="EMBL/GenBank/DDBJ databases">
        <authorList>
            <person name="Jaros S."/>
            <person name="Januszkiewicz K."/>
            <person name="Wedrychowicz H."/>
        </authorList>
    </citation>
    <scope>NUCLEOTIDE SEQUENCE [LARGE SCALE GENOMIC DNA]</scope>
    <source>
        <strain evidence="11 12">DSM 28715</strain>
    </source>
</reference>
<comment type="similarity">
    <text evidence="8">Belongs to the tRNA nucleotidyltransferase/poly(A) polymerase family.</text>
</comment>
<dbReference type="Pfam" id="PF12627">
    <property type="entry name" value="PolyA_pol_RNAbd"/>
    <property type="match status" value="1"/>
</dbReference>
<dbReference type="PANTHER" id="PTHR46173">
    <property type="entry name" value="CCA TRNA NUCLEOTIDYLTRANSFERASE 1, MITOCHONDRIAL"/>
    <property type="match status" value="1"/>
</dbReference>
<dbReference type="SUPFAM" id="SSF81301">
    <property type="entry name" value="Nucleotidyltransferase"/>
    <property type="match status" value="1"/>
</dbReference>
<evidence type="ECO:0000256" key="3">
    <source>
        <dbReference type="ARBA" id="ARBA00022694"/>
    </source>
</evidence>
<keyword evidence="2 8" id="KW-0808">Transferase</keyword>
<evidence type="ECO:0000256" key="7">
    <source>
        <dbReference type="ARBA" id="ARBA00022842"/>
    </source>
</evidence>
<protein>
    <submittedName>
        <fullName evidence="11">Poly(A) polymerase</fullName>
    </submittedName>
</protein>
<keyword evidence="5" id="KW-0479">Metal-binding</keyword>
<keyword evidence="8" id="KW-0694">RNA-binding</keyword>
<dbReference type="STRING" id="1508389.SAMN05444003_2204"/>
<evidence type="ECO:0000313" key="11">
    <source>
        <dbReference type="EMBL" id="SHH15206.1"/>
    </source>
</evidence>
<organism evidence="11 12">
    <name type="scientific">Cognatiyoonia sediminum</name>
    <dbReference type="NCBI Taxonomy" id="1508389"/>
    <lineage>
        <taxon>Bacteria</taxon>
        <taxon>Pseudomonadati</taxon>
        <taxon>Pseudomonadota</taxon>
        <taxon>Alphaproteobacteria</taxon>
        <taxon>Rhodobacterales</taxon>
        <taxon>Paracoccaceae</taxon>
        <taxon>Cognatiyoonia</taxon>
    </lineage>
</organism>
<keyword evidence="12" id="KW-1185">Reference proteome</keyword>
<evidence type="ECO:0000256" key="2">
    <source>
        <dbReference type="ARBA" id="ARBA00022679"/>
    </source>
</evidence>
<dbReference type="GO" id="GO:0046872">
    <property type="term" value="F:metal ion binding"/>
    <property type="evidence" value="ECO:0007669"/>
    <property type="project" value="UniProtKB-KW"/>
</dbReference>
<dbReference type="Proteomes" id="UP000184074">
    <property type="component" value="Unassembled WGS sequence"/>
</dbReference>
<dbReference type="GO" id="GO:0000049">
    <property type="term" value="F:tRNA binding"/>
    <property type="evidence" value="ECO:0007669"/>
    <property type="project" value="TreeGrafter"/>
</dbReference>
<dbReference type="InterPro" id="IPR050264">
    <property type="entry name" value="Bact_CCA-adding_enz_type3_sf"/>
</dbReference>
<dbReference type="CDD" id="cd05398">
    <property type="entry name" value="NT_ClassII-CCAase"/>
    <property type="match status" value="1"/>
</dbReference>
<sequence length="378" mass="41936">MTRINAPWLTSSASKRICDAFQSRGYEIFFVGGCVRNQLMDREVTDLDLATNAEPSEMLGLADAEGIKVIPTGIDHGTVTFVEDGVPYEITTFRNDVETDGRRAVVAFSNDYREDAKRRDFTMNALYAKPDGTVLDPVDGLTDLKSGIVRFIGDANLRIKEDYLRILRFFRFHAWYGDTNEGIEPEGLAACAEHVDQLPSLSKERVTTELLKLLSAPDPSVAVASMEAIGALMHVLPGSSATALPVLIHLEAEYGLVVDPIARLCALGGEPENHMRLSKAQERTLSAYRDVYETPYEAGYRLRDLALHNLMIQAAHFGVNLDTKQVENAKIGMSVEFPVKALDLMPTLSGKALGDKLKELEQRWIISEFQLTKDQLLD</sequence>
<name>A0A1M5QMK4_9RHOB</name>
<evidence type="ECO:0000256" key="8">
    <source>
        <dbReference type="RuleBase" id="RU003953"/>
    </source>
</evidence>
<dbReference type="AlphaFoldDB" id="A0A1M5QMK4"/>
<keyword evidence="3" id="KW-0819">tRNA processing</keyword>
<proteinExistence type="inferred from homology"/>
<keyword evidence="4" id="KW-0548">Nucleotidyltransferase</keyword>
<dbReference type="OrthoDB" id="9805698at2"/>
<dbReference type="InterPro" id="IPR032828">
    <property type="entry name" value="PolyA_RNA-bd"/>
</dbReference>